<evidence type="ECO:0000313" key="2">
    <source>
        <dbReference type="Proteomes" id="UP000321721"/>
    </source>
</evidence>
<name>A0A5C6RVJ7_9FLAO</name>
<proteinExistence type="predicted"/>
<protein>
    <submittedName>
        <fullName evidence="1">Uncharacterized protein</fullName>
    </submittedName>
</protein>
<dbReference type="Proteomes" id="UP000321721">
    <property type="component" value="Unassembled WGS sequence"/>
</dbReference>
<comment type="caution">
    <text evidence="1">The sequence shown here is derived from an EMBL/GenBank/DDBJ whole genome shotgun (WGS) entry which is preliminary data.</text>
</comment>
<dbReference type="RefSeq" id="WP_147100347.1">
    <property type="nucleotide sequence ID" value="NZ_VOOS01000003.1"/>
</dbReference>
<organism evidence="1 2">
    <name type="scientific">Vicingus serpentipes</name>
    <dbReference type="NCBI Taxonomy" id="1926625"/>
    <lineage>
        <taxon>Bacteria</taxon>
        <taxon>Pseudomonadati</taxon>
        <taxon>Bacteroidota</taxon>
        <taxon>Flavobacteriia</taxon>
        <taxon>Flavobacteriales</taxon>
        <taxon>Vicingaceae</taxon>
        <taxon>Vicingus</taxon>
    </lineage>
</organism>
<keyword evidence="2" id="KW-1185">Reference proteome</keyword>
<gene>
    <name evidence="1" type="ORF">FRY74_08085</name>
</gene>
<dbReference type="AlphaFoldDB" id="A0A5C6RVJ7"/>
<evidence type="ECO:0000313" key="1">
    <source>
        <dbReference type="EMBL" id="TXB65372.1"/>
    </source>
</evidence>
<dbReference type="EMBL" id="VOOS01000003">
    <property type="protein sequence ID" value="TXB65372.1"/>
    <property type="molecule type" value="Genomic_DNA"/>
</dbReference>
<sequence>MELLIQKVCNSCQTELLGLFHDFLIQNNHELSATLIKTIQTNPYENIQFYSDKIYNNNSKESIKKLNQLAHHTLKLFSFISQNFPSFLWHNIQEIEWLIFKNNKKTLNDKIKYVKEVADKFENYQLLIQLTRIIKQQVGIEKSFANSILKNDYLKYLNEIEHLLYLQNKIIKENTSSKKGVTSSELKQFTSLFNSTSKSVEILAKQSYLNVLSTCNHSDFYNKNTLELINHTIKETEKYGYLIIAQYTEKLMSLDYMLVKHTRLTLDEKEMNKACSLIIKKWQNYFPTDSKLDIGLTMAISIKGSYYITNYYFNTIPKKLKLEISDVSDFTNQLIKNTDWKTEGHLKYINICNVHALYLILNKKANKASNLIEKILHEYQQKQFNKLYDGIFVVLIMAYFQDEKYEDTVDTFNRYKKVTKGEVSVKENDLIIRALYYIAQLKLKKSKQYSDKLSLIIKELSENKLMENNLKLIERVQAAIL</sequence>
<accession>A0A5C6RVJ7</accession>
<reference evidence="1 2" key="1">
    <citation type="submission" date="2019-08" db="EMBL/GenBank/DDBJ databases">
        <title>Genome of Vicingus serpentipes NCIMB 15042.</title>
        <authorList>
            <person name="Bowman J.P."/>
        </authorList>
    </citation>
    <scope>NUCLEOTIDE SEQUENCE [LARGE SCALE GENOMIC DNA]</scope>
    <source>
        <strain evidence="1 2">NCIMB 15042</strain>
    </source>
</reference>